<evidence type="ECO:0000313" key="4">
    <source>
        <dbReference type="Proteomes" id="UP001187471"/>
    </source>
</evidence>
<name>A0AA88R0C8_9ASTE</name>
<dbReference type="Proteomes" id="UP001187471">
    <property type="component" value="Unassembled WGS sequence"/>
</dbReference>
<gene>
    <name evidence="3" type="ORF">RJ640_024155</name>
</gene>
<dbReference type="AlphaFoldDB" id="A0AA88R0C8"/>
<accession>A0AA88R0C8</accession>
<evidence type="ECO:0000256" key="1">
    <source>
        <dbReference type="SAM" id="MobiDB-lite"/>
    </source>
</evidence>
<evidence type="ECO:0000259" key="2">
    <source>
        <dbReference type="Pfam" id="PF19259"/>
    </source>
</evidence>
<reference evidence="3" key="1">
    <citation type="submission" date="2022-12" db="EMBL/GenBank/DDBJ databases">
        <title>Draft genome assemblies for two species of Escallonia (Escalloniales).</title>
        <authorList>
            <person name="Chanderbali A."/>
            <person name="Dervinis C."/>
            <person name="Anghel I."/>
            <person name="Soltis D."/>
            <person name="Soltis P."/>
            <person name="Zapata F."/>
        </authorList>
    </citation>
    <scope>NUCLEOTIDE SEQUENCE</scope>
    <source>
        <strain evidence="3">UCBG92.1500</strain>
        <tissue evidence="3">Leaf</tissue>
    </source>
</reference>
<sequence>MPRSVKNTQSTEADIHEAQEAIVHRLAANDIRMSSMEASIGDLQKIGTAVYQSVSELKFELANLIAEIKAKEVTHTRLATDKGESSNRNPRIDFIHQPSVNTLPVTTPPPEGNPLPKFPQLCFPRFNGENPMGLVRKSEQYFEFCPINDDYKVSYASVYFDEQAECWYAAYIKPLGRVSWEQFVVDLYARFSLTNGVSVIGEFNKLVQTGTVDDYFNRFESMRAQVVQEFDYLDENYFCVSFIGGLKPEIRSRVEQFEVESMSKAIHIARREEVAIHCLFKSHRPMLNSTANSSQHHSLTKPLSSNFGPNPLNNSSKTTLNPSIFKPNPLQALPYRPTPNTNPVNPHKGLLLTPPPPKPPLEPTIHFDQMLRSVKNTQFTAIRCLDQSKIFSPLRLSLKKISKDLAPTTYGIV</sequence>
<keyword evidence="4" id="KW-1185">Reference proteome</keyword>
<protein>
    <recommendedName>
        <fullName evidence="2">Ty3 transposon capsid-like protein domain-containing protein</fullName>
    </recommendedName>
</protein>
<comment type="caution">
    <text evidence="3">The sequence shown here is derived from an EMBL/GenBank/DDBJ whole genome shotgun (WGS) entry which is preliminary data.</text>
</comment>
<dbReference type="Pfam" id="PF19259">
    <property type="entry name" value="Ty3_capsid"/>
    <property type="match status" value="1"/>
</dbReference>
<dbReference type="EMBL" id="JAVXUO010002044">
    <property type="protein sequence ID" value="KAK2976748.1"/>
    <property type="molecule type" value="Genomic_DNA"/>
</dbReference>
<dbReference type="InterPro" id="IPR045358">
    <property type="entry name" value="Ty3_capsid"/>
</dbReference>
<feature type="region of interest" description="Disordered" evidence="1">
    <location>
        <begin position="289"/>
        <end position="321"/>
    </location>
</feature>
<proteinExistence type="predicted"/>
<organism evidence="3 4">
    <name type="scientific">Escallonia rubra</name>
    <dbReference type="NCBI Taxonomy" id="112253"/>
    <lineage>
        <taxon>Eukaryota</taxon>
        <taxon>Viridiplantae</taxon>
        <taxon>Streptophyta</taxon>
        <taxon>Embryophyta</taxon>
        <taxon>Tracheophyta</taxon>
        <taxon>Spermatophyta</taxon>
        <taxon>Magnoliopsida</taxon>
        <taxon>eudicotyledons</taxon>
        <taxon>Gunneridae</taxon>
        <taxon>Pentapetalae</taxon>
        <taxon>asterids</taxon>
        <taxon>campanulids</taxon>
        <taxon>Escalloniales</taxon>
        <taxon>Escalloniaceae</taxon>
        <taxon>Escallonia</taxon>
    </lineage>
</organism>
<feature type="domain" description="Ty3 transposon capsid-like protein" evidence="2">
    <location>
        <begin position="147"/>
        <end position="275"/>
    </location>
</feature>
<evidence type="ECO:0000313" key="3">
    <source>
        <dbReference type="EMBL" id="KAK2976748.1"/>
    </source>
</evidence>